<evidence type="ECO:0000313" key="2">
    <source>
        <dbReference type="Proteomes" id="UP000243515"/>
    </source>
</evidence>
<dbReference type="EMBL" id="NPHW01003412">
    <property type="protein sequence ID" value="OXV09626.1"/>
    <property type="molecule type" value="Genomic_DNA"/>
</dbReference>
<evidence type="ECO:0000313" key="1">
    <source>
        <dbReference type="EMBL" id="OXV09626.1"/>
    </source>
</evidence>
<sequence>MAKDVLSIAMAGVGVERIFNSGRDTCQYRRGHLHGETIKKIMLVKHADNEQLVDDTLLSEVELLMEMKTDDEKHQLQDDNEVGSVEDKLARDCHFKHFLSNSMTARVD</sequence>
<dbReference type="AlphaFoldDB" id="A0A232LZU5"/>
<dbReference type="Proteomes" id="UP000243515">
    <property type="component" value="Unassembled WGS sequence"/>
</dbReference>
<comment type="caution">
    <text evidence="1">The sequence shown here is derived from an EMBL/GenBank/DDBJ whole genome shotgun (WGS) entry which is preliminary data.</text>
</comment>
<organism evidence="1 2">
    <name type="scientific">Elaphomyces granulatus</name>
    <dbReference type="NCBI Taxonomy" id="519963"/>
    <lineage>
        <taxon>Eukaryota</taxon>
        <taxon>Fungi</taxon>
        <taxon>Dikarya</taxon>
        <taxon>Ascomycota</taxon>
        <taxon>Pezizomycotina</taxon>
        <taxon>Eurotiomycetes</taxon>
        <taxon>Eurotiomycetidae</taxon>
        <taxon>Eurotiales</taxon>
        <taxon>Elaphomycetaceae</taxon>
        <taxon>Elaphomyces</taxon>
    </lineage>
</organism>
<keyword evidence="2" id="KW-1185">Reference proteome</keyword>
<dbReference type="OrthoDB" id="4507940at2759"/>
<evidence type="ECO:0008006" key="3">
    <source>
        <dbReference type="Google" id="ProtNLM"/>
    </source>
</evidence>
<protein>
    <recommendedName>
        <fullName evidence="3">HAT C-terminal dimerisation domain-containing protein</fullName>
    </recommendedName>
</protein>
<reference evidence="1 2" key="1">
    <citation type="journal article" date="2015" name="Environ. Microbiol.">
        <title>Metagenome sequence of Elaphomyces granulatus from sporocarp tissue reveals Ascomycota ectomycorrhizal fingerprints of genome expansion and a Proteobacteria-rich microbiome.</title>
        <authorList>
            <person name="Quandt C.A."/>
            <person name="Kohler A."/>
            <person name="Hesse C.N."/>
            <person name="Sharpton T.J."/>
            <person name="Martin F."/>
            <person name="Spatafora J.W."/>
        </authorList>
    </citation>
    <scope>NUCLEOTIDE SEQUENCE [LARGE SCALE GENOMIC DNA]</scope>
    <source>
        <strain evidence="1 2">OSC145934</strain>
    </source>
</reference>
<accession>A0A232LZU5</accession>
<gene>
    <name evidence="1" type="ORF">Egran_02611</name>
</gene>
<proteinExistence type="predicted"/>
<name>A0A232LZU5_9EURO</name>